<protein>
    <submittedName>
        <fullName evidence="2">(rape) hypothetical protein</fullName>
    </submittedName>
</protein>
<dbReference type="Proteomes" id="UP001295469">
    <property type="component" value="Chromosome A10"/>
</dbReference>
<keyword evidence="1" id="KW-1133">Transmembrane helix</keyword>
<feature type="transmembrane region" description="Helical" evidence="1">
    <location>
        <begin position="13"/>
        <end position="32"/>
    </location>
</feature>
<name>A0A817AXD8_BRANA</name>
<dbReference type="AlphaFoldDB" id="A0A817AXD8"/>
<keyword evidence="1" id="KW-0812">Transmembrane</keyword>
<sequence length="120" mass="13580">MCFCPKPYFDVNFMLNFLIFCLTSYLFPFDVGDTDLRTNIFKGGGDDATMVEPDDYAKKDKLGWLNGKLEDEPEAGVEHAELISHSSDIENHVKQAGKDVIRLIHDLGLFLSLKEDQHPS</sequence>
<reference evidence="2" key="1">
    <citation type="submission" date="2021-01" db="EMBL/GenBank/DDBJ databases">
        <authorList>
            <consortium name="Genoscope - CEA"/>
            <person name="William W."/>
        </authorList>
    </citation>
    <scope>NUCLEOTIDE SEQUENCE</scope>
</reference>
<dbReference type="EMBL" id="HG994364">
    <property type="protein sequence ID" value="CAF2323738.1"/>
    <property type="molecule type" value="Genomic_DNA"/>
</dbReference>
<proteinExistence type="predicted"/>
<keyword evidence="1" id="KW-0472">Membrane</keyword>
<gene>
    <name evidence="2" type="ORF">DARMORV10_A10P10140.1</name>
</gene>
<organism evidence="2">
    <name type="scientific">Brassica napus</name>
    <name type="common">Rape</name>
    <dbReference type="NCBI Taxonomy" id="3708"/>
    <lineage>
        <taxon>Eukaryota</taxon>
        <taxon>Viridiplantae</taxon>
        <taxon>Streptophyta</taxon>
        <taxon>Embryophyta</taxon>
        <taxon>Tracheophyta</taxon>
        <taxon>Spermatophyta</taxon>
        <taxon>Magnoliopsida</taxon>
        <taxon>eudicotyledons</taxon>
        <taxon>Gunneridae</taxon>
        <taxon>Pentapetalae</taxon>
        <taxon>rosids</taxon>
        <taxon>malvids</taxon>
        <taxon>Brassicales</taxon>
        <taxon>Brassicaceae</taxon>
        <taxon>Brassiceae</taxon>
        <taxon>Brassica</taxon>
    </lineage>
</organism>
<evidence type="ECO:0000256" key="1">
    <source>
        <dbReference type="SAM" id="Phobius"/>
    </source>
</evidence>
<evidence type="ECO:0000313" key="2">
    <source>
        <dbReference type="EMBL" id="CAF2323738.1"/>
    </source>
</evidence>
<accession>A0A817AXD8</accession>